<evidence type="ECO:0000313" key="2">
    <source>
        <dbReference type="Proteomes" id="UP000708208"/>
    </source>
</evidence>
<dbReference type="EMBL" id="CAJVCH010058076">
    <property type="protein sequence ID" value="CAG7719024.1"/>
    <property type="molecule type" value="Genomic_DNA"/>
</dbReference>
<organism evidence="1 2">
    <name type="scientific">Allacma fusca</name>
    <dbReference type="NCBI Taxonomy" id="39272"/>
    <lineage>
        <taxon>Eukaryota</taxon>
        <taxon>Metazoa</taxon>
        <taxon>Ecdysozoa</taxon>
        <taxon>Arthropoda</taxon>
        <taxon>Hexapoda</taxon>
        <taxon>Collembola</taxon>
        <taxon>Symphypleona</taxon>
        <taxon>Sminthuridae</taxon>
        <taxon>Allacma</taxon>
    </lineage>
</organism>
<accession>A0A8J2JQ27</accession>
<protein>
    <submittedName>
        <fullName evidence="1">Uncharacterized protein</fullName>
    </submittedName>
</protein>
<proteinExistence type="predicted"/>
<dbReference type="AlphaFoldDB" id="A0A8J2JQ27"/>
<feature type="non-terminal residue" evidence="1">
    <location>
        <position position="1"/>
    </location>
</feature>
<keyword evidence="2" id="KW-1185">Reference proteome</keyword>
<name>A0A8J2JQ27_9HEXA</name>
<reference evidence="1" key="1">
    <citation type="submission" date="2021-06" db="EMBL/GenBank/DDBJ databases">
        <authorList>
            <person name="Hodson N. C."/>
            <person name="Mongue J. A."/>
            <person name="Jaron S. K."/>
        </authorList>
    </citation>
    <scope>NUCLEOTIDE SEQUENCE</scope>
</reference>
<evidence type="ECO:0000313" key="1">
    <source>
        <dbReference type="EMBL" id="CAG7719024.1"/>
    </source>
</evidence>
<sequence length="87" mass="9197">EGKLNAVADVVARDNQVLKAKLKGTINAQEVDVNGGLAVNDINVSVKTHVNRVNPLQLFIAGVESGAFGINVKLENTKPSTHSLHTV</sequence>
<dbReference type="Proteomes" id="UP000708208">
    <property type="component" value="Unassembled WGS sequence"/>
</dbReference>
<gene>
    <name evidence="1" type="ORF">AFUS01_LOCUS8371</name>
</gene>
<feature type="non-terminal residue" evidence="1">
    <location>
        <position position="87"/>
    </location>
</feature>
<comment type="caution">
    <text evidence="1">The sequence shown here is derived from an EMBL/GenBank/DDBJ whole genome shotgun (WGS) entry which is preliminary data.</text>
</comment>